<accession>A0AAX0WPX1</accession>
<dbReference type="AlphaFoldDB" id="A0AAX0WPX1"/>
<protein>
    <submittedName>
        <fullName evidence="2">Uncharacterized protein</fullName>
    </submittedName>
</protein>
<feature type="region of interest" description="Disordered" evidence="1">
    <location>
        <begin position="80"/>
        <end position="103"/>
    </location>
</feature>
<name>A0AAX0WPX1_9BACT</name>
<organism evidence="2 3">
    <name type="scientific">Akkermansia muciniphila</name>
    <dbReference type="NCBI Taxonomy" id="239935"/>
    <lineage>
        <taxon>Bacteria</taxon>
        <taxon>Pseudomonadati</taxon>
        <taxon>Verrucomicrobiota</taxon>
        <taxon>Verrucomicrobiia</taxon>
        <taxon>Verrucomicrobiales</taxon>
        <taxon>Akkermansiaceae</taxon>
        <taxon>Akkermansia</taxon>
    </lineage>
</organism>
<comment type="caution">
    <text evidence="2">The sequence shown here is derived from an EMBL/GenBank/DDBJ whole genome shotgun (WGS) entry which is preliminary data.</text>
</comment>
<sequence>MECHALSSGIGFAYEIFRFLLHSPEAIQARTEENPKNVFAPDGKQPPLSTFPTLEKRSHPHMASRGNILKRLSSLWTPFPFRKNNTPENKKPGAASRRAGPAK</sequence>
<evidence type="ECO:0000313" key="3">
    <source>
        <dbReference type="Proteomes" id="UP000236075"/>
    </source>
</evidence>
<proteinExistence type="predicted"/>
<feature type="region of interest" description="Disordered" evidence="1">
    <location>
        <begin position="32"/>
        <end position="66"/>
    </location>
</feature>
<evidence type="ECO:0000256" key="1">
    <source>
        <dbReference type="SAM" id="MobiDB-lite"/>
    </source>
</evidence>
<evidence type="ECO:0000313" key="2">
    <source>
        <dbReference type="EMBL" id="PND05250.1"/>
    </source>
</evidence>
<dbReference type="EMBL" id="PJLB01000004">
    <property type="protein sequence ID" value="PND05250.1"/>
    <property type="molecule type" value="Genomic_DNA"/>
</dbReference>
<dbReference type="Proteomes" id="UP000236075">
    <property type="component" value="Unassembled WGS sequence"/>
</dbReference>
<gene>
    <name evidence="2" type="ORF">CXT95_02235</name>
</gene>
<reference evidence="2 3" key="1">
    <citation type="journal article" date="2017" name="BMC Genomics">
        <title>Genome sequencing of 39 Akkermansia muciniphila isolates reveals its population structure, genomic and functional diverisity, and global distribution in mammalian gut microbiotas.</title>
        <authorList>
            <person name="Guo X."/>
            <person name="Li S."/>
            <person name="Zhang J."/>
            <person name="Wu F."/>
            <person name="Li X."/>
            <person name="Wu D."/>
            <person name="Zhang M."/>
            <person name="Ou Z."/>
            <person name="Jie Z."/>
            <person name="Yan Q."/>
            <person name="Li P."/>
            <person name="Yi J."/>
            <person name="Peng Y."/>
        </authorList>
    </citation>
    <scope>NUCLEOTIDE SEQUENCE [LARGE SCALE GENOMIC DNA]</scope>
    <source>
        <strain evidence="2 3">GP28</strain>
    </source>
</reference>